<reference evidence="1" key="2">
    <citation type="submission" date="2020-05" db="UniProtKB">
        <authorList>
            <consortium name="EnsemblMetazoa"/>
        </authorList>
    </citation>
    <scope>IDENTIFICATION</scope>
    <source>
        <strain evidence="1">A-37</strain>
    </source>
</reference>
<reference evidence="2" key="1">
    <citation type="submission" date="2013-09" db="EMBL/GenBank/DDBJ databases">
        <title>The Genome Sequence of Anopheles culicifacies species A.</title>
        <authorList>
            <consortium name="The Broad Institute Genomics Platform"/>
            <person name="Neafsey D.E."/>
            <person name="Besansky N."/>
            <person name="Howell P."/>
            <person name="Walton C."/>
            <person name="Young S.K."/>
            <person name="Zeng Q."/>
            <person name="Gargeya S."/>
            <person name="Fitzgerald M."/>
            <person name="Haas B."/>
            <person name="Abouelleil A."/>
            <person name="Allen A.W."/>
            <person name="Alvarado L."/>
            <person name="Arachchi H.M."/>
            <person name="Berlin A.M."/>
            <person name="Chapman S.B."/>
            <person name="Gainer-Dewar J."/>
            <person name="Goldberg J."/>
            <person name="Griggs A."/>
            <person name="Gujja S."/>
            <person name="Hansen M."/>
            <person name="Howarth C."/>
            <person name="Imamovic A."/>
            <person name="Ireland A."/>
            <person name="Larimer J."/>
            <person name="McCowan C."/>
            <person name="Murphy C."/>
            <person name="Pearson M."/>
            <person name="Poon T.W."/>
            <person name="Priest M."/>
            <person name="Roberts A."/>
            <person name="Saif S."/>
            <person name="Shea T."/>
            <person name="Sisk P."/>
            <person name="Sykes S."/>
            <person name="Wortman J."/>
            <person name="Nusbaum C."/>
            <person name="Birren B."/>
        </authorList>
    </citation>
    <scope>NUCLEOTIDE SEQUENCE [LARGE SCALE GENOMIC DNA]</scope>
    <source>
        <strain evidence="2">A-37</strain>
    </source>
</reference>
<evidence type="ECO:0000313" key="1">
    <source>
        <dbReference type="EnsemblMetazoa" id="ACUA009545-PA"/>
    </source>
</evidence>
<dbReference type="Proteomes" id="UP000075883">
    <property type="component" value="Unassembled WGS sequence"/>
</dbReference>
<keyword evidence="2" id="KW-1185">Reference proteome</keyword>
<dbReference type="EMBL" id="AXCM01017071">
    <property type="status" value="NOT_ANNOTATED_CDS"/>
    <property type="molecule type" value="Genomic_DNA"/>
</dbReference>
<accession>A0A182M4W8</accession>
<dbReference type="EnsemblMetazoa" id="ACUA009545-RA">
    <property type="protein sequence ID" value="ACUA009545-PA"/>
    <property type="gene ID" value="ACUA009545"/>
</dbReference>
<dbReference type="VEuPathDB" id="VectorBase:ACUA009545"/>
<protein>
    <submittedName>
        <fullName evidence="1">Uncharacterized protein</fullName>
    </submittedName>
</protein>
<evidence type="ECO:0000313" key="2">
    <source>
        <dbReference type="Proteomes" id="UP000075883"/>
    </source>
</evidence>
<proteinExistence type="predicted"/>
<name>A0A182M4W8_9DIPT</name>
<organism evidence="1 2">
    <name type="scientific">Anopheles culicifacies</name>
    <dbReference type="NCBI Taxonomy" id="139723"/>
    <lineage>
        <taxon>Eukaryota</taxon>
        <taxon>Metazoa</taxon>
        <taxon>Ecdysozoa</taxon>
        <taxon>Arthropoda</taxon>
        <taxon>Hexapoda</taxon>
        <taxon>Insecta</taxon>
        <taxon>Pterygota</taxon>
        <taxon>Neoptera</taxon>
        <taxon>Endopterygota</taxon>
        <taxon>Diptera</taxon>
        <taxon>Nematocera</taxon>
        <taxon>Culicoidea</taxon>
        <taxon>Culicidae</taxon>
        <taxon>Anophelinae</taxon>
        <taxon>Anopheles</taxon>
        <taxon>culicifacies species complex</taxon>
    </lineage>
</organism>
<sequence length="112" mass="12822">MAHFSITEMPDMKVTDTFPKSGRVTEAGKRCVRKRLVNDFHPVTRRWREVNGVVDLCQEHEQYGEALDQSIICTNAGTVPHSHMKLLIFNSIQTFNWTQFVVHGGAAFRHLP</sequence>
<dbReference type="AlphaFoldDB" id="A0A182M4W8"/>